<reference evidence="1" key="1">
    <citation type="journal article" date="2014" name="Front. Microbiol.">
        <title>High frequency of phylogenetically diverse reductive dehalogenase-homologous genes in deep subseafloor sedimentary metagenomes.</title>
        <authorList>
            <person name="Kawai M."/>
            <person name="Futagami T."/>
            <person name="Toyoda A."/>
            <person name="Takaki Y."/>
            <person name="Nishi S."/>
            <person name="Hori S."/>
            <person name="Arai W."/>
            <person name="Tsubouchi T."/>
            <person name="Morono Y."/>
            <person name="Uchiyama I."/>
            <person name="Ito T."/>
            <person name="Fujiyama A."/>
            <person name="Inagaki F."/>
            <person name="Takami H."/>
        </authorList>
    </citation>
    <scope>NUCLEOTIDE SEQUENCE</scope>
    <source>
        <strain evidence="1">Expedition CK06-06</strain>
    </source>
</reference>
<evidence type="ECO:0000313" key="1">
    <source>
        <dbReference type="EMBL" id="GAH56921.1"/>
    </source>
</evidence>
<gene>
    <name evidence="1" type="ORF">S03H2_34587</name>
</gene>
<dbReference type="Gene3D" id="3.40.50.2000">
    <property type="entry name" value="Glycogen Phosphorylase B"/>
    <property type="match status" value="1"/>
</dbReference>
<comment type="caution">
    <text evidence="1">The sequence shown here is derived from an EMBL/GenBank/DDBJ whole genome shotgun (WGS) entry which is preliminary data.</text>
</comment>
<proteinExistence type="predicted"/>
<organism evidence="1">
    <name type="scientific">marine sediment metagenome</name>
    <dbReference type="NCBI Taxonomy" id="412755"/>
    <lineage>
        <taxon>unclassified sequences</taxon>
        <taxon>metagenomes</taxon>
        <taxon>ecological metagenomes</taxon>
    </lineage>
</organism>
<protein>
    <recommendedName>
        <fullName evidence="2">Glycosyl transferase family 1 domain-containing protein</fullName>
    </recommendedName>
</protein>
<evidence type="ECO:0008006" key="2">
    <source>
        <dbReference type="Google" id="ProtNLM"/>
    </source>
</evidence>
<dbReference type="SUPFAM" id="SSF53756">
    <property type="entry name" value="UDP-Glycosyltransferase/glycogen phosphorylase"/>
    <property type="match status" value="1"/>
</dbReference>
<name>X1GG85_9ZZZZ</name>
<sequence length="284" mass="32228">HTLHFQGSETPTGLRKYQYNLLQILLPYVEAITVFSHGVYRAVTSAFPEHRDKVYVMKHGINPYPEISRLSRKEAKEKLNDFLLYEASLDQETKETLGKQRIFLDSNTVVVGQTGFLEPAKNSDLLYTARNSLQKAIPHRRIVAVRIGSPRNELQRIYAARLRRRQNGRNKFLLEVRLPQNMLPLAQRAFDVNFYWPHECTQSGLLTHALGAGAIVACRDLEGVGEAVKEAGGIVGTDLRHLLFKITNLILNPALGEGIEQRALGYAREFSWKNQARRHCALAE</sequence>
<feature type="non-terminal residue" evidence="1">
    <location>
        <position position="284"/>
    </location>
</feature>
<feature type="non-terminal residue" evidence="1">
    <location>
        <position position="1"/>
    </location>
</feature>
<dbReference type="AlphaFoldDB" id="X1GG85"/>
<dbReference type="EMBL" id="BARU01021118">
    <property type="protein sequence ID" value="GAH56921.1"/>
    <property type="molecule type" value="Genomic_DNA"/>
</dbReference>
<accession>X1GG85</accession>